<sequence length="53" mass="6517">MTKQEVIERLKKDLGLADFRGKLEDKEYSEEEYQKIKKDLNDYFEDYVRNIEI</sequence>
<organism evidence="1 2">
    <name type="scientific">Enterococcus florum</name>
    <dbReference type="NCBI Taxonomy" id="2480627"/>
    <lineage>
        <taxon>Bacteria</taxon>
        <taxon>Bacillati</taxon>
        <taxon>Bacillota</taxon>
        <taxon>Bacilli</taxon>
        <taxon>Lactobacillales</taxon>
        <taxon>Enterococcaceae</taxon>
        <taxon>Enterococcus</taxon>
    </lineage>
</organism>
<evidence type="ECO:0000313" key="1">
    <source>
        <dbReference type="EMBL" id="GCF95147.1"/>
    </source>
</evidence>
<proteinExistence type="predicted"/>
<name>A0A4P5PAM3_9ENTE</name>
<dbReference type="RefSeq" id="WP_175580121.1">
    <property type="nucleotide sequence ID" value="NZ_BJCC01000027.1"/>
</dbReference>
<dbReference type="EMBL" id="BJCC01000027">
    <property type="protein sequence ID" value="GCF95147.1"/>
    <property type="molecule type" value="Genomic_DNA"/>
</dbReference>
<dbReference type="Proteomes" id="UP000290567">
    <property type="component" value="Unassembled WGS sequence"/>
</dbReference>
<protein>
    <submittedName>
        <fullName evidence="1">Uncharacterized protein</fullName>
    </submittedName>
</protein>
<reference evidence="2" key="1">
    <citation type="submission" date="2019-02" db="EMBL/GenBank/DDBJ databases">
        <title>Draft genome sequence of Enterococcus sp. Gos25-1.</title>
        <authorList>
            <person name="Tanaka N."/>
            <person name="Shiwa Y."/>
            <person name="Fujita N."/>
        </authorList>
    </citation>
    <scope>NUCLEOTIDE SEQUENCE [LARGE SCALE GENOMIC DNA]</scope>
    <source>
        <strain evidence="2">Gos25-1</strain>
    </source>
</reference>
<evidence type="ECO:0000313" key="2">
    <source>
        <dbReference type="Proteomes" id="UP000290567"/>
    </source>
</evidence>
<keyword evidence="2" id="KW-1185">Reference proteome</keyword>
<comment type="caution">
    <text evidence="1">The sequence shown here is derived from an EMBL/GenBank/DDBJ whole genome shotgun (WGS) entry which is preliminary data.</text>
</comment>
<gene>
    <name evidence="1" type="ORF">NRIC_30380</name>
</gene>
<dbReference type="AlphaFoldDB" id="A0A4P5PAM3"/>
<accession>A0A4P5PAM3</accession>